<evidence type="ECO:0008006" key="4">
    <source>
        <dbReference type="Google" id="ProtNLM"/>
    </source>
</evidence>
<keyword evidence="3" id="KW-1185">Reference proteome</keyword>
<name>B5W7X3_LIMMA</name>
<gene>
    <name evidence="2" type="ORF">AmaxDRAFT_4873</name>
</gene>
<evidence type="ECO:0000256" key="1">
    <source>
        <dbReference type="SAM" id="Phobius"/>
    </source>
</evidence>
<comment type="caution">
    <text evidence="2">The sequence shown here is derived from an EMBL/GenBank/DDBJ whole genome shotgun (WGS) entry which is preliminary data.</text>
</comment>
<sequence>MADIAPAPTTATGWLVFPPSRVPQHKACFGWCVTSESFSCLCQLSGCSPPYRAGFPESISRAGYLAHPPYRFSKKVFLRNWVFLLVFLMAALAPAYFFPAAAWSDIPAPTCFLVRFSRTNFGDHLPSAQPKSCNNDFKSDSRTVAGDSASFHQSPLT</sequence>
<keyword evidence="1" id="KW-0812">Transmembrane</keyword>
<keyword evidence="1" id="KW-1133">Transmembrane helix</keyword>
<keyword evidence="1" id="KW-0472">Membrane</keyword>
<organism evidence="2 3">
    <name type="scientific">Limnospira maxima CS-328</name>
    <dbReference type="NCBI Taxonomy" id="513049"/>
    <lineage>
        <taxon>Bacteria</taxon>
        <taxon>Bacillati</taxon>
        <taxon>Cyanobacteriota</taxon>
        <taxon>Cyanophyceae</taxon>
        <taxon>Oscillatoriophycideae</taxon>
        <taxon>Oscillatoriales</taxon>
        <taxon>Sirenicapillariaceae</taxon>
        <taxon>Limnospira</taxon>
    </lineage>
</organism>
<reference evidence="2 3" key="1">
    <citation type="journal article" date="2011" name="Appl. Environ. Microbiol.">
        <title>Contribution of a Sodium Ion Gradient to Energy Conservation during Fermentation in the Cyanobacterium Arthrospira (Spirulina) maxima CS-328.</title>
        <authorList>
            <person name="Carrieri D."/>
            <person name="Ananyev G."/>
            <person name="Lenz O."/>
            <person name="Bryant D.A."/>
            <person name="Dismukes G.C."/>
        </authorList>
    </citation>
    <scope>NUCLEOTIDE SEQUENCE [LARGE SCALE GENOMIC DNA]</scope>
    <source>
        <strain evidence="2 3">CS-328</strain>
    </source>
</reference>
<dbReference type="EMBL" id="ABYK01000057">
    <property type="protein sequence ID" value="EDZ92386.1"/>
    <property type="molecule type" value="Genomic_DNA"/>
</dbReference>
<feature type="transmembrane region" description="Helical" evidence="1">
    <location>
        <begin position="81"/>
        <end position="103"/>
    </location>
</feature>
<dbReference type="Proteomes" id="UP000004061">
    <property type="component" value="Unassembled WGS sequence"/>
</dbReference>
<evidence type="ECO:0000313" key="3">
    <source>
        <dbReference type="Proteomes" id="UP000004061"/>
    </source>
</evidence>
<accession>B5W7X3</accession>
<protein>
    <recommendedName>
        <fullName evidence="4">Transmembrane protein</fullName>
    </recommendedName>
</protein>
<evidence type="ECO:0000313" key="2">
    <source>
        <dbReference type="EMBL" id="EDZ92386.1"/>
    </source>
</evidence>
<proteinExistence type="predicted"/>
<dbReference type="AlphaFoldDB" id="B5W7X3"/>